<keyword evidence="5" id="KW-1133">Transmembrane helix</keyword>
<dbReference type="PANTHER" id="PTHR30329:SF21">
    <property type="entry name" value="LIPOPROTEIN YIAD-RELATED"/>
    <property type="match status" value="1"/>
</dbReference>
<evidence type="ECO:0000313" key="7">
    <source>
        <dbReference type="EMBL" id="ADY58689.1"/>
    </source>
</evidence>
<sequence>MDDDGPPGVPEWVVTYGDMMSLLLTFFIMLVSLSEVKAEKKYRAIIEAARQYMGYSGAPKAPPGKSFPLNSIVDSLHEMKLGSVSDDDKGRGGIKQKAPPGDDLKVVRLREGESQIAGRPIVFEPGSTTLSEVDLEQIDTISREVAGKPHKLEIRAFSSPLVQGMQQTPDNRMQLSYNRAHEVMDRMLENRVQKDRMRIAIYFHNPNEALDAQSPIPKDRVEVTILDEYADAFIGREEDYR</sequence>
<comment type="subcellular location">
    <subcellularLocation>
        <location evidence="1">Membrane</location>
    </subcellularLocation>
</comment>
<name>F0SK00_RUBBR</name>
<evidence type="ECO:0000256" key="2">
    <source>
        <dbReference type="ARBA" id="ARBA00022692"/>
    </source>
</evidence>
<dbReference type="InterPro" id="IPR050330">
    <property type="entry name" value="Bact_OuterMem_StrucFunc"/>
</dbReference>
<feature type="domain" description="Motility protein B-like N-terminal" evidence="6">
    <location>
        <begin position="9"/>
        <end position="47"/>
    </location>
</feature>
<dbReference type="HOGENOM" id="CLU_016890_0_1_0"/>
<evidence type="ECO:0000313" key="8">
    <source>
        <dbReference type="Proteomes" id="UP000006860"/>
    </source>
</evidence>
<evidence type="ECO:0000256" key="5">
    <source>
        <dbReference type="SAM" id="Phobius"/>
    </source>
</evidence>
<dbReference type="InterPro" id="IPR025713">
    <property type="entry name" value="MotB-like_N_dom"/>
</dbReference>
<dbReference type="KEGG" id="pbs:Plabr_1071"/>
<dbReference type="RefSeq" id="WP_013627422.1">
    <property type="nucleotide sequence ID" value="NC_015174.1"/>
</dbReference>
<accession>F0SK00</accession>
<dbReference type="AlphaFoldDB" id="F0SK00"/>
<evidence type="ECO:0000256" key="3">
    <source>
        <dbReference type="ARBA" id="ARBA00023136"/>
    </source>
</evidence>
<dbReference type="SUPFAM" id="SSF103088">
    <property type="entry name" value="OmpA-like"/>
    <property type="match status" value="1"/>
</dbReference>
<dbReference type="STRING" id="756272.Plabr_1071"/>
<dbReference type="Pfam" id="PF13677">
    <property type="entry name" value="MotB_plug"/>
    <property type="match status" value="1"/>
</dbReference>
<dbReference type="EMBL" id="CP002546">
    <property type="protein sequence ID" value="ADY58689.1"/>
    <property type="molecule type" value="Genomic_DNA"/>
</dbReference>
<gene>
    <name evidence="7" type="ordered locus">Plabr_1071</name>
</gene>
<dbReference type="OrthoDB" id="9815217at2"/>
<dbReference type="Proteomes" id="UP000006860">
    <property type="component" value="Chromosome"/>
</dbReference>
<dbReference type="GO" id="GO:0016020">
    <property type="term" value="C:membrane"/>
    <property type="evidence" value="ECO:0007669"/>
    <property type="project" value="UniProtKB-SubCell"/>
</dbReference>
<dbReference type="PANTHER" id="PTHR30329">
    <property type="entry name" value="STATOR ELEMENT OF FLAGELLAR MOTOR COMPLEX"/>
    <property type="match status" value="1"/>
</dbReference>
<keyword evidence="2 5" id="KW-0812">Transmembrane</keyword>
<protein>
    <submittedName>
        <fullName evidence="7">OmpA/MotB domain protein</fullName>
    </submittedName>
</protein>
<evidence type="ECO:0000256" key="4">
    <source>
        <dbReference type="SAM" id="MobiDB-lite"/>
    </source>
</evidence>
<feature type="region of interest" description="Disordered" evidence="4">
    <location>
        <begin position="82"/>
        <end position="103"/>
    </location>
</feature>
<feature type="compositionally biased region" description="Basic and acidic residues" evidence="4">
    <location>
        <begin position="82"/>
        <end position="91"/>
    </location>
</feature>
<keyword evidence="8" id="KW-1185">Reference proteome</keyword>
<evidence type="ECO:0000256" key="1">
    <source>
        <dbReference type="ARBA" id="ARBA00004370"/>
    </source>
</evidence>
<dbReference type="InterPro" id="IPR036737">
    <property type="entry name" value="OmpA-like_sf"/>
</dbReference>
<feature type="transmembrane region" description="Helical" evidence="5">
    <location>
        <begin position="12"/>
        <end position="33"/>
    </location>
</feature>
<keyword evidence="3 5" id="KW-0472">Membrane</keyword>
<dbReference type="eggNOG" id="COG1360">
    <property type="taxonomic scope" value="Bacteria"/>
</dbReference>
<reference evidence="8" key="1">
    <citation type="submission" date="2011-02" db="EMBL/GenBank/DDBJ databases">
        <title>The complete genome of Planctomyces brasiliensis DSM 5305.</title>
        <authorList>
            <person name="Lucas S."/>
            <person name="Copeland A."/>
            <person name="Lapidus A."/>
            <person name="Bruce D."/>
            <person name="Goodwin L."/>
            <person name="Pitluck S."/>
            <person name="Kyrpides N."/>
            <person name="Mavromatis K."/>
            <person name="Pagani I."/>
            <person name="Ivanova N."/>
            <person name="Ovchinnikova G."/>
            <person name="Lu M."/>
            <person name="Detter J.C."/>
            <person name="Han C."/>
            <person name="Land M."/>
            <person name="Hauser L."/>
            <person name="Markowitz V."/>
            <person name="Cheng J.-F."/>
            <person name="Hugenholtz P."/>
            <person name="Woyke T."/>
            <person name="Wu D."/>
            <person name="Tindall B."/>
            <person name="Pomrenke H.G."/>
            <person name="Brambilla E."/>
            <person name="Klenk H.-P."/>
            <person name="Eisen J.A."/>
        </authorList>
    </citation>
    <scope>NUCLEOTIDE SEQUENCE [LARGE SCALE GENOMIC DNA]</scope>
    <source>
        <strain evidence="8">ATCC 49424 / DSM 5305 / JCM 21570 / NBRC 103401 / IFAM 1448</strain>
    </source>
</reference>
<dbReference type="Gene3D" id="3.30.1330.60">
    <property type="entry name" value="OmpA-like domain"/>
    <property type="match status" value="1"/>
</dbReference>
<evidence type="ECO:0000259" key="6">
    <source>
        <dbReference type="Pfam" id="PF13677"/>
    </source>
</evidence>
<proteinExistence type="predicted"/>
<organism evidence="7 8">
    <name type="scientific">Rubinisphaera brasiliensis (strain ATCC 49424 / DSM 5305 / JCM 21570 / IAM 15109 / NBRC 103401 / IFAM 1448)</name>
    <name type="common">Planctomyces brasiliensis</name>
    <dbReference type="NCBI Taxonomy" id="756272"/>
    <lineage>
        <taxon>Bacteria</taxon>
        <taxon>Pseudomonadati</taxon>
        <taxon>Planctomycetota</taxon>
        <taxon>Planctomycetia</taxon>
        <taxon>Planctomycetales</taxon>
        <taxon>Planctomycetaceae</taxon>
        <taxon>Rubinisphaera</taxon>
    </lineage>
</organism>